<accession>A0A645HHW8</accession>
<gene>
    <name evidence="1" type="ORF">SDC9_186081</name>
</gene>
<dbReference type="EMBL" id="VSSQ01093864">
    <property type="protein sequence ID" value="MPN38557.1"/>
    <property type="molecule type" value="Genomic_DNA"/>
</dbReference>
<protein>
    <submittedName>
        <fullName evidence="1">Uncharacterized protein</fullName>
    </submittedName>
</protein>
<name>A0A645HHW8_9ZZZZ</name>
<reference evidence="1" key="1">
    <citation type="submission" date="2019-08" db="EMBL/GenBank/DDBJ databases">
        <authorList>
            <person name="Kucharzyk K."/>
            <person name="Murdoch R.W."/>
            <person name="Higgins S."/>
            <person name="Loffler F."/>
        </authorList>
    </citation>
    <scope>NUCLEOTIDE SEQUENCE</scope>
</reference>
<dbReference type="AlphaFoldDB" id="A0A645HHW8"/>
<organism evidence="1">
    <name type="scientific">bioreactor metagenome</name>
    <dbReference type="NCBI Taxonomy" id="1076179"/>
    <lineage>
        <taxon>unclassified sequences</taxon>
        <taxon>metagenomes</taxon>
        <taxon>ecological metagenomes</taxon>
    </lineage>
</organism>
<sequence>MRRQTQPRCVIQCLGHFLDIRCLAAASIHKEQKYGIGIGQQLVFDDSPPTGIDGFITSDHQHQVLALKIGIAQRDRRHVAQCSPLVRDPGGTQRCCQRIHCARDISIGITVAEFIGTQQQSRCCMQMRRSQGKDESYRLQ</sequence>
<evidence type="ECO:0000313" key="1">
    <source>
        <dbReference type="EMBL" id="MPN38557.1"/>
    </source>
</evidence>
<comment type="caution">
    <text evidence="1">The sequence shown here is derived from an EMBL/GenBank/DDBJ whole genome shotgun (WGS) entry which is preliminary data.</text>
</comment>
<proteinExistence type="predicted"/>